<organism evidence="11 12">
    <name type="scientific">Candidatus Danuiimicrobium aquiferis</name>
    <dbReference type="NCBI Taxonomy" id="1801832"/>
    <lineage>
        <taxon>Bacteria</taxon>
        <taxon>Pseudomonadati</taxon>
        <taxon>Candidatus Omnitrophota</taxon>
        <taxon>Candidatus Danuiimicrobium</taxon>
    </lineage>
</organism>
<dbReference type="InterPro" id="IPR004662">
    <property type="entry name" value="AcgluKinase_fam"/>
</dbReference>
<feature type="site" description="Transition state stabilizer" evidence="9">
    <location>
        <position position="244"/>
    </location>
</feature>
<keyword evidence="2 9" id="KW-0055">Arginine biosynthesis</keyword>
<sequence>MIEEIIDKADILIESLPYIREFRGKEILIKYGGAAMTDPEIRDHVLHDLVYMNYVGIRPILVHGGGPAITENLKKAGVESKFVNGLRVTDEATIKVVEATLRGLNQELVSDLIKFGAQAMGLSGHDARILKVKKHTANNVDIGFVGDVVEVNTKPIKKLTEANMIPVVFPIGYDAAGAMYNVNADEAAAQIAIAMNVSKVMVLTNVRGILRDKDDARTLISSLHVNDVEMLKEKQVISGGMIPKVNSCMKAINGNVPKAHIIDGRIKHALLFEIFTEKGIGTEIVK</sequence>
<dbReference type="PRINTS" id="PR00474">
    <property type="entry name" value="GLU5KINASE"/>
</dbReference>
<dbReference type="PANTHER" id="PTHR23342:SF0">
    <property type="entry name" value="N-ACETYLGLUTAMATE SYNTHASE, MITOCHONDRIAL"/>
    <property type="match status" value="1"/>
</dbReference>
<evidence type="ECO:0000313" key="11">
    <source>
        <dbReference type="EMBL" id="OGW99032.1"/>
    </source>
</evidence>
<dbReference type="InterPro" id="IPR041727">
    <property type="entry name" value="NAGK-C"/>
</dbReference>
<dbReference type="Gene3D" id="3.40.1160.10">
    <property type="entry name" value="Acetylglutamate kinase-like"/>
    <property type="match status" value="1"/>
</dbReference>
<evidence type="ECO:0000256" key="9">
    <source>
        <dbReference type="HAMAP-Rule" id="MF_00082"/>
    </source>
</evidence>
<dbReference type="HAMAP" id="MF_00082">
    <property type="entry name" value="ArgB"/>
    <property type="match status" value="1"/>
</dbReference>
<evidence type="ECO:0000256" key="2">
    <source>
        <dbReference type="ARBA" id="ARBA00022571"/>
    </source>
</evidence>
<evidence type="ECO:0000256" key="8">
    <source>
        <dbReference type="ARBA" id="ARBA00048141"/>
    </source>
</evidence>
<dbReference type="GO" id="GO:0005737">
    <property type="term" value="C:cytoplasm"/>
    <property type="evidence" value="ECO:0007669"/>
    <property type="project" value="UniProtKB-SubCell"/>
</dbReference>
<evidence type="ECO:0000256" key="3">
    <source>
        <dbReference type="ARBA" id="ARBA00022605"/>
    </source>
</evidence>
<dbReference type="Proteomes" id="UP000178187">
    <property type="component" value="Unassembled WGS sequence"/>
</dbReference>
<protein>
    <recommendedName>
        <fullName evidence="9">Acetylglutamate kinase</fullName>
        <ecNumber evidence="9">2.7.2.8</ecNumber>
    </recommendedName>
    <alternativeName>
        <fullName evidence="9">N-acetyl-L-glutamate 5-phosphotransferase</fullName>
    </alternativeName>
    <alternativeName>
        <fullName evidence="9">NAG kinase</fullName>
        <shortName evidence="9">NAGK</shortName>
    </alternativeName>
</protein>
<dbReference type="InterPro" id="IPR037528">
    <property type="entry name" value="ArgB"/>
</dbReference>
<comment type="catalytic activity">
    <reaction evidence="8 9">
        <text>N-acetyl-L-glutamate + ATP = N-acetyl-L-glutamyl 5-phosphate + ADP</text>
        <dbReference type="Rhea" id="RHEA:14629"/>
        <dbReference type="ChEBI" id="CHEBI:30616"/>
        <dbReference type="ChEBI" id="CHEBI:44337"/>
        <dbReference type="ChEBI" id="CHEBI:57936"/>
        <dbReference type="ChEBI" id="CHEBI:456216"/>
        <dbReference type="EC" id="2.7.2.8"/>
    </reaction>
</comment>
<dbReference type="FunFam" id="3.40.1160.10:FF:000004">
    <property type="entry name" value="Acetylglutamate kinase"/>
    <property type="match status" value="1"/>
</dbReference>
<proteinExistence type="inferred from homology"/>
<comment type="subcellular location">
    <subcellularLocation>
        <location evidence="9">Cytoplasm</location>
    </subcellularLocation>
</comment>
<evidence type="ECO:0000256" key="1">
    <source>
        <dbReference type="ARBA" id="ARBA00004828"/>
    </source>
</evidence>
<dbReference type="PIRSF" id="PIRSF000728">
    <property type="entry name" value="NAGK"/>
    <property type="match status" value="1"/>
</dbReference>
<dbReference type="NCBIfam" id="TIGR00761">
    <property type="entry name" value="argB"/>
    <property type="match status" value="1"/>
</dbReference>
<dbReference type="SUPFAM" id="SSF53633">
    <property type="entry name" value="Carbamate kinase-like"/>
    <property type="match status" value="1"/>
</dbReference>
<keyword evidence="7 9" id="KW-0067">ATP-binding</keyword>
<comment type="caution">
    <text evidence="11">The sequence shown here is derived from an EMBL/GenBank/DDBJ whole genome shotgun (WGS) entry which is preliminary data.</text>
</comment>
<evidence type="ECO:0000256" key="7">
    <source>
        <dbReference type="ARBA" id="ARBA00022840"/>
    </source>
</evidence>
<evidence type="ECO:0000259" key="10">
    <source>
        <dbReference type="Pfam" id="PF00696"/>
    </source>
</evidence>
<evidence type="ECO:0000256" key="5">
    <source>
        <dbReference type="ARBA" id="ARBA00022741"/>
    </source>
</evidence>
<dbReference type="GO" id="GO:0042450">
    <property type="term" value="P:L-arginine biosynthetic process via ornithine"/>
    <property type="evidence" value="ECO:0007669"/>
    <property type="project" value="UniProtKB-UniRule"/>
</dbReference>
<evidence type="ECO:0000256" key="4">
    <source>
        <dbReference type="ARBA" id="ARBA00022679"/>
    </source>
</evidence>
<evidence type="ECO:0000313" key="12">
    <source>
        <dbReference type="Proteomes" id="UP000178187"/>
    </source>
</evidence>
<dbReference type="GO" id="GO:0005524">
    <property type="term" value="F:ATP binding"/>
    <property type="evidence" value="ECO:0007669"/>
    <property type="project" value="UniProtKB-UniRule"/>
</dbReference>
<dbReference type="Pfam" id="PF00696">
    <property type="entry name" value="AA_kinase"/>
    <property type="match status" value="1"/>
</dbReference>
<comment type="pathway">
    <text evidence="1 9">Amino-acid biosynthesis; L-arginine biosynthesis; N(2)-acetyl-L-ornithine from L-glutamate: step 2/4.</text>
</comment>
<keyword evidence="5 9" id="KW-0547">Nucleotide-binding</keyword>
<dbReference type="UniPathway" id="UPA00068">
    <property type="reaction ID" value="UER00107"/>
</dbReference>
<reference evidence="11 12" key="1">
    <citation type="journal article" date="2016" name="Nat. Commun.">
        <title>Thousands of microbial genomes shed light on interconnected biogeochemical processes in an aquifer system.</title>
        <authorList>
            <person name="Anantharaman K."/>
            <person name="Brown C.T."/>
            <person name="Hug L.A."/>
            <person name="Sharon I."/>
            <person name="Castelle C.J."/>
            <person name="Probst A.J."/>
            <person name="Thomas B.C."/>
            <person name="Singh A."/>
            <person name="Wilkins M.J."/>
            <person name="Karaoz U."/>
            <person name="Brodie E.L."/>
            <person name="Williams K.H."/>
            <person name="Hubbard S.S."/>
            <person name="Banfield J.F."/>
        </authorList>
    </citation>
    <scope>NUCLEOTIDE SEQUENCE [LARGE SCALE GENOMIC DNA]</scope>
</reference>
<dbReference type="EMBL" id="MHFR01000016">
    <property type="protein sequence ID" value="OGW99032.1"/>
    <property type="molecule type" value="Genomic_DNA"/>
</dbReference>
<dbReference type="CDD" id="cd04250">
    <property type="entry name" value="AAK_NAGK-C"/>
    <property type="match status" value="1"/>
</dbReference>
<dbReference type="PANTHER" id="PTHR23342">
    <property type="entry name" value="N-ACETYLGLUTAMATE SYNTHASE"/>
    <property type="match status" value="1"/>
</dbReference>
<feature type="binding site" evidence="9">
    <location>
        <begin position="65"/>
        <end position="66"/>
    </location>
    <ligand>
        <name>substrate</name>
    </ligand>
</feature>
<dbReference type="EC" id="2.7.2.8" evidence="9"/>
<accession>A0A1G1L1K9</accession>
<dbReference type="InterPro" id="IPR036393">
    <property type="entry name" value="AceGlu_kinase-like_sf"/>
</dbReference>
<keyword evidence="6 9" id="KW-0418">Kinase</keyword>
<keyword evidence="4 9" id="KW-0808">Transferase</keyword>
<feature type="site" description="Transition state stabilizer" evidence="9">
    <location>
        <position position="30"/>
    </location>
</feature>
<feature type="binding site" evidence="9">
    <location>
        <position position="87"/>
    </location>
    <ligand>
        <name>substrate</name>
    </ligand>
</feature>
<gene>
    <name evidence="9" type="primary">argB</name>
    <name evidence="11" type="ORF">A3G33_01260</name>
</gene>
<keyword evidence="9" id="KW-0963">Cytoplasm</keyword>
<comment type="similarity">
    <text evidence="9">Belongs to the acetylglutamate kinase family. ArgB subfamily.</text>
</comment>
<dbReference type="InterPro" id="IPR001048">
    <property type="entry name" value="Asp/Glu/Uridylate_kinase"/>
</dbReference>
<keyword evidence="3 9" id="KW-0028">Amino-acid biosynthesis</keyword>
<name>A0A1G1L1K9_9BACT</name>
<dbReference type="GO" id="GO:0003991">
    <property type="term" value="F:acetylglutamate kinase activity"/>
    <property type="evidence" value="ECO:0007669"/>
    <property type="project" value="UniProtKB-UniRule"/>
</dbReference>
<evidence type="ECO:0000256" key="6">
    <source>
        <dbReference type="ARBA" id="ARBA00022777"/>
    </source>
</evidence>
<dbReference type="InterPro" id="IPR001057">
    <property type="entry name" value="Glu/AcGlu_kinase"/>
</dbReference>
<feature type="binding site" evidence="9">
    <location>
        <position position="181"/>
    </location>
    <ligand>
        <name>substrate</name>
    </ligand>
</feature>
<feature type="domain" description="Aspartate/glutamate/uridylate kinase" evidence="10">
    <location>
        <begin position="27"/>
        <end position="263"/>
    </location>
</feature>
<comment type="function">
    <text evidence="9">Catalyzes the ATP-dependent phosphorylation of N-acetyl-L-glutamate.</text>
</comment>
<dbReference type="AlphaFoldDB" id="A0A1G1L1K9"/>